<dbReference type="OrthoDB" id="3873793at2759"/>
<evidence type="ECO:0000313" key="1">
    <source>
        <dbReference type="EMBL" id="CAD0108947.1"/>
    </source>
</evidence>
<proteinExistence type="predicted"/>
<name>A0A9N8KC21_9PEZI</name>
<reference evidence="1" key="1">
    <citation type="submission" date="2020-06" db="EMBL/GenBank/DDBJ databases">
        <authorList>
            <person name="Onetto C."/>
        </authorList>
    </citation>
    <scope>NUCLEOTIDE SEQUENCE</scope>
</reference>
<comment type="caution">
    <text evidence="1">The sequence shown here is derived from an EMBL/GenBank/DDBJ whole genome shotgun (WGS) entry which is preliminary data.</text>
</comment>
<gene>
    <name evidence="1" type="ORF">AWRI4620_LOCUS3202</name>
</gene>
<keyword evidence="2" id="KW-1185">Reference proteome</keyword>
<evidence type="ECO:0000313" key="2">
    <source>
        <dbReference type="Proteomes" id="UP000745764"/>
    </source>
</evidence>
<dbReference type="Proteomes" id="UP000745764">
    <property type="component" value="Unassembled WGS sequence"/>
</dbReference>
<organism evidence="1 2">
    <name type="scientific">Aureobasidium uvarum</name>
    <dbReference type="NCBI Taxonomy" id="2773716"/>
    <lineage>
        <taxon>Eukaryota</taxon>
        <taxon>Fungi</taxon>
        <taxon>Dikarya</taxon>
        <taxon>Ascomycota</taxon>
        <taxon>Pezizomycotina</taxon>
        <taxon>Dothideomycetes</taxon>
        <taxon>Dothideomycetidae</taxon>
        <taxon>Dothideales</taxon>
        <taxon>Saccotheciaceae</taxon>
        <taxon>Aureobasidium</taxon>
    </lineage>
</organism>
<protein>
    <submittedName>
        <fullName evidence="1">Uncharacterized protein</fullName>
    </submittedName>
</protein>
<accession>A0A9N8KC21</accession>
<dbReference type="EMBL" id="CAINUL010000003">
    <property type="protein sequence ID" value="CAD0108947.1"/>
    <property type="molecule type" value="Genomic_DNA"/>
</dbReference>
<dbReference type="AlphaFoldDB" id="A0A9N8KC21"/>
<sequence length="175" mass="20465">MCQHFARHGGSTIRTRQITRVNQTYSEGTGVVHNITFVKAISRDTYEGQLRGGQRFTVTKDDIRTEPSIYQLRKEPGHHNCFQLIFKAFERYRELRFVTPACGPMQQDMPNRAKKVFQFCDGESVTDLELKEDEDIEEYNIVEIKDRDDDTMRRYLRETGWVSSNKTTQSANDED</sequence>